<feature type="transmembrane region" description="Helical" evidence="1">
    <location>
        <begin position="83"/>
        <end position="103"/>
    </location>
</feature>
<feature type="transmembrane region" description="Helical" evidence="1">
    <location>
        <begin position="123"/>
        <end position="148"/>
    </location>
</feature>
<protein>
    <recommendedName>
        <fullName evidence="2">DUF2062 domain-containing protein</fullName>
    </recommendedName>
</protein>
<keyword evidence="4" id="KW-1185">Reference proteome</keyword>
<evidence type="ECO:0000259" key="2">
    <source>
        <dbReference type="Pfam" id="PF09835"/>
    </source>
</evidence>
<keyword evidence="1" id="KW-1133">Transmembrane helix</keyword>
<name>A0A7W4W2L5_9GAMM</name>
<evidence type="ECO:0000313" key="3">
    <source>
        <dbReference type="EMBL" id="MBB3046301.1"/>
    </source>
</evidence>
<dbReference type="EMBL" id="JACHWY010000001">
    <property type="protein sequence ID" value="MBB3046301.1"/>
    <property type="molecule type" value="Genomic_DNA"/>
</dbReference>
<reference evidence="3 4" key="1">
    <citation type="submission" date="2020-08" db="EMBL/GenBank/DDBJ databases">
        <title>Genomic Encyclopedia of Type Strains, Phase III (KMG-III): the genomes of soil and plant-associated and newly described type strains.</title>
        <authorList>
            <person name="Whitman W."/>
        </authorList>
    </citation>
    <scope>NUCLEOTIDE SEQUENCE [LARGE SCALE GENOMIC DNA]</scope>
    <source>
        <strain evidence="3 4">CECT 8654</strain>
    </source>
</reference>
<keyword evidence="1" id="KW-0472">Membrane</keyword>
<organism evidence="3 4">
    <name type="scientific">Litorivivens lipolytica</name>
    <dbReference type="NCBI Taxonomy" id="1524264"/>
    <lineage>
        <taxon>Bacteria</taxon>
        <taxon>Pseudomonadati</taxon>
        <taxon>Pseudomonadota</taxon>
        <taxon>Gammaproteobacteria</taxon>
        <taxon>Litorivivens</taxon>
    </lineage>
</organism>
<feature type="transmembrane region" description="Helical" evidence="1">
    <location>
        <begin position="54"/>
        <end position="76"/>
    </location>
</feature>
<dbReference type="RefSeq" id="WP_246386444.1">
    <property type="nucleotide sequence ID" value="NZ_JACHWY010000001.1"/>
</dbReference>
<dbReference type="AlphaFoldDB" id="A0A7W4W2L5"/>
<comment type="caution">
    <text evidence="3">The sequence shown here is derived from an EMBL/GenBank/DDBJ whole genome shotgun (WGS) entry which is preliminary data.</text>
</comment>
<gene>
    <name evidence="3" type="ORF">FHR99_000537</name>
</gene>
<feature type="transmembrane region" description="Helical" evidence="1">
    <location>
        <begin position="32"/>
        <end position="48"/>
    </location>
</feature>
<evidence type="ECO:0000313" key="4">
    <source>
        <dbReference type="Proteomes" id="UP000537130"/>
    </source>
</evidence>
<evidence type="ECO:0000256" key="1">
    <source>
        <dbReference type="SAM" id="Phobius"/>
    </source>
</evidence>
<dbReference type="PANTHER" id="PTHR40547">
    <property type="entry name" value="SLL0298 PROTEIN"/>
    <property type="match status" value="1"/>
</dbReference>
<proteinExistence type="predicted"/>
<sequence>MPHPDAIKEHPSVRWLGPMIHEPNLWHLNRRSVTLAFFIGVFVAFMPLPGQMVIAALAAILFSANLPLSACLVWITNPVTMPAFFYIAYKLGAILLDMPPTGFYFELSWEWFQTGLLTKWRPLLLGCTLMGLFFGLLSAVTVHILWRIHTIRRWRKRKRDRADRKLRAARKKTT</sequence>
<dbReference type="PANTHER" id="PTHR40547:SF1">
    <property type="entry name" value="SLL0298 PROTEIN"/>
    <property type="match status" value="1"/>
</dbReference>
<keyword evidence="1" id="KW-0812">Transmembrane</keyword>
<accession>A0A7W4W2L5</accession>
<dbReference type="Pfam" id="PF09835">
    <property type="entry name" value="DUF2062"/>
    <property type="match status" value="1"/>
</dbReference>
<dbReference type="Proteomes" id="UP000537130">
    <property type="component" value="Unassembled WGS sequence"/>
</dbReference>
<feature type="domain" description="DUF2062" evidence="2">
    <location>
        <begin position="14"/>
        <end position="155"/>
    </location>
</feature>
<dbReference type="InterPro" id="IPR018639">
    <property type="entry name" value="DUF2062"/>
</dbReference>